<protein>
    <submittedName>
        <fullName evidence="1">Uncharacterized protein</fullName>
    </submittedName>
</protein>
<dbReference type="Proteomes" id="UP000790709">
    <property type="component" value="Unassembled WGS sequence"/>
</dbReference>
<keyword evidence="2" id="KW-1185">Reference proteome</keyword>
<sequence length="521" mass="58359">MQSTSASFAFIPRKVARPTNAKSTPLPPFPKPDLAKLQAPADKGKGRAPENTKGSQADEDAAILVLLSLSDYSLWSNPDLRQPLEESLSKNEQDAGFLPLSDLLRCPQVKLNLNRDISEAAVAKALRAGDMLEVRMLVSGPSSSAWYGQGRPSGKRELGGYEVRRKDWQAILEQPPRSFTRSQWNERTLYLENIPNQYRSVSGIVRLTSSLLSDLEETRSKIQNVIFPPHHLDKPGDIPKCKGFGLITLLHEEDCTTLLEKWPWNRKLTQVRPNPILETERVEAVEARRFGFRALSKARWEQLNAEYVAYRQQLVDALVDSHPERASGCDDDTQADHESLIEGAESPASTSQVPVHITTPSSPFPLDCLVFARNIHPETNKTTLRALLATAYKTSSTQTQGSINGIDYIDFNKGMDSCYLRLGSPQHAEILVNHFSTHPTVQSQGLDEVGRVPKASEKVVTMELIQGKKEELYWEKVPEKVRRQAVDKALKEQKSAKKGPQLCEDGDELGKRRKRKREPVD</sequence>
<name>A0ACB8BME6_9AGAM</name>
<evidence type="ECO:0000313" key="2">
    <source>
        <dbReference type="Proteomes" id="UP000790709"/>
    </source>
</evidence>
<dbReference type="EMBL" id="MU266377">
    <property type="protein sequence ID" value="KAH7926784.1"/>
    <property type="molecule type" value="Genomic_DNA"/>
</dbReference>
<evidence type="ECO:0000313" key="1">
    <source>
        <dbReference type="EMBL" id="KAH7926784.1"/>
    </source>
</evidence>
<reference evidence="1" key="1">
    <citation type="journal article" date="2021" name="New Phytol.">
        <title>Evolutionary innovations through gain and loss of genes in the ectomycorrhizal Boletales.</title>
        <authorList>
            <person name="Wu G."/>
            <person name="Miyauchi S."/>
            <person name="Morin E."/>
            <person name="Kuo A."/>
            <person name="Drula E."/>
            <person name="Varga T."/>
            <person name="Kohler A."/>
            <person name="Feng B."/>
            <person name="Cao Y."/>
            <person name="Lipzen A."/>
            <person name="Daum C."/>
            <person name="Hundley H."/>
            <person name="Pangilinan J."/>
            <person name="Johnson J."/>
            <person name="Barry K."/>
            <person name="LaButti K."/>
            <person name="Ng V."/>
            <person name="Ahrendt S."/>
            <person name="Min B."/>
            <person name="Choi I.G."/>
            <person name="Park H."/>
            <person name="Plett J.M."/>
            <person name="Magnuson J."/>
            <person name="Spatafora J.W."/>
            <person name="Nagy L.G."/>
            <person name="Henrissat B."/>
            <person name="Grigoriev I.V."/>
            <person name="Yang Z.L."/>
            <person name="Xu J."/>
            <person name="Martin F.M."/>
        </authorList>
    </citation>
    <scope>NUCLEOTIDE SEQUENCE</scope>
    <source>
        <strain evidence="1">KUC20120723A-06</strain>
    </source>
</reference>
<comment type="caution">
    <text evidence="1">The sequence shown here is derived from an EMBL/GenBank/DDBJ whole genome shotgun (WGS) entry which is preliminary data.</text>
</comment>
<gene>
    <name evidence="1" type="ORF">BV22DRAFT_1111476</name>
</gene>
<proteinExistence type="predicted"/>
<organism evidence="1 2">
    <name type="scientific">Leucogyrophana mollusca</name>
    <dbReference type="NCBI Taxonomy" id="85980"/>
    <lineage>
        <taxon>Eukaryota</taxon>
        <taxon>Fungi</taxon>
        <taxon>Dikarya</taxon>
        <taxon>Basidiomycota</taxon>
        <taxon>Agaricomycotina</taxon>
        <taxon>Agaricomycetes</taxon>
        <taxon>Agaricomycetidae</taxon>
        <taxon>Boletales</taxon>
        <taxon>Boletales incertae sedis</taxon>
        <taxon>Leucogyrophana</taxon>
    </lineage>
</organism>
<accession>A0ACB8BME6</accession>